<evidence type="ECO:0000256" key="1">
    <source>
        <dbReference type="ARBA" id="ARBA00009437"/>
    </source>
</evidence>
<sequence>MDLRRVEMFLGVVDAGTFAGAAARLGFVQSTISAGITALERDLGVQLFDRTSRTASLTTAGRALVPEARALTARAALARRVVQDADRTLSGQLTVGVINSIRPIPLPRALARLNAAHPGVGIRVLSDAIGSAGLVERLRRSELDAIIASGDLTDEQARDLLVTPLCTGALVCAVGVGDALHPHQALRLAEIADRRWIESPLGQANRSITDAAFGRAGLARQVVAEVADPADVPEYVAAGLGIAIVPDFLVADRADLRVLPVLDTELRWSIAAIRLARRRSAVLDEFWRELVATVRGHDPARQPFYP</sequence>
<evidence type="ECO:0000313" key="7">
    <source>
        <dbReference type="EMBL" id="PQP25073.1"/>
    </source>
</evidence>
<dbReference type="SUPFAM" id="SSF46785">
    <property type="entry name" value="Winged helix' DNA-binding domain"/>
    <property type="match status" value="1"/>
</dbReference>
<dbReference type="RefSeq" id="WP_105414093.1">
    <property type="nucleotide sequence ID" value="NZ_PUIO01000009.1"/>
</dbReference>
<dbReference type="EMBL" id="PUIO01000009">
    <property type="protein sequence ID" value="PQP25073.1"/>
    <property type="molecule type" value="Genomic_DNA"/>
</dbReference>
<gene>
    <name evidence="7" type="ORF">C5613_09450</name>
</gene>
<dbReference type="GO" id="GO:0003677">
    <property type="term" value="F:DNA binding"/>
    <property type="evidence" value="ECO:0007669"/>
    <property type="project" value="UniProtKB-KW"/>
</dbReference>
<evidence type="ECO:0000313" key="8">
    <source>
        <dbReference type="Proteomes" id="UP000239290"/>
    </source>
</evidence>
<dbReference type="InterPro" id="IPR000847">
    <property type="entry name" value="LysR_HTH_N"/>
</dbReference>
<accession>A0A2S8JDL6</accession>
<dbReference type="PANTHER" id="PTHR30346">
    <property type="entry name" value="TRANSCRIPTIONAL DUAL REGULATOR HCAR-RELATED"/>
    <property type="match status" value="1"/>
</dbReference>
<keyword evidence="5" id="KW-0804">Transcription</keyword>
<dbReference type="Gene3D" id="3.40.190.290">
    <property type="match status" value="1"/>
</dbReference>
<dbReference type="PRINTS" id="PR00039">
    <property type="entry name" value="HTHLYSR"/>
</dbReference>
<comment type="caution">
    <text evidence="7">The sequence shown here is derived from an EMBL/GenBank/DDBJ whole genome shotgun (WGS) entry which is preliminary data.</text>
</comment>
<dbReference type="PANTHER" id="PTHR30346:SF29">
    <property type="entry name" value="LYSR SUBSTRATE-BINDING"/>
    <property type="match status" value="1"/>
</dbReference>
<dbReference type="Proteomes" id="UP000239290">
    <property type="component" value="Unassembled WGS sequence"/>
</dbReference>
<proteinExistence type="inferred from homology"/>
<evidence type="ECO:0000256" key="4">
    <source>
        <dbReference type="ARBA" id="ARBA00023159"/>
    </source>
</evidence>
<organism evidence="7 8">
    <name type="scientific">Rhodococcus opacus</name>
    <name type="common">Nocardia opaca</name>
    <dbReference type="NCBI Taxonomy" id="37919"/>
    <lineage>
        <taxon>Bacteria</taxon>
        <taxon>Bacillati</taxon>
        <taxon>Actinomycetota</taxon>
        <taxon>Actinomycetes</taxon>
        <taxon>Mycobacteriales</taxon>
        <taxon>Nocardiaceae</taxon>
        <taxon>Rhodococcus</taxon>
    </lineage>
</organism>
<dbReference type="GO" id="GO:0003700">
    <property type="term" value="F:DNA-binding transcription factor activity"/>
    <property type="evidence" value="ECO:0007669"/>
    <property type="project" value="InterPro"/>
</dbReference>
<reference evidence="8" key="1">
    <citation type="submission" date="2018-02" db="EMBL/GenBank/DDBJ databases">
        <title>Draft genome sequencing of Rhodococcus opacus KU647198.</title>
        <authorList>
            <person name="Zheng B.-X."/>
        </authorList>
    </citation>
    <scope>NUCLEOTIDE SEQUENCE [LARGE SCALE GENOMIC DNA]</scope>
    <source>
        <strain evidence="8">04-OD7</strain>
    </source>
</reference>
<dbReference type="AlphaFoldDB" id="A0A2S8JDL6"/>
<feature type="domain" description="HTH lysR-type" evidence="6">
    <location>
        <begin position="1"/>
        <end position="58"/>
    </location>
</feature>
<dbReference type="FunFam" id="1.10.10.10:FF:000001">
    <property type="entry name" value="LysR family transcriptional regulator"/>
    <property type="match status" value="1"/>
</dbReference>
<dbReference type="InterPro" id="IPR036390">
    <property type="entry name" value="WH_DNA-bd_sf"/>
</dbReference>
<keyword evidence="2" id="KW-0805">Transcription regulation</keyword>
<keyword evidence="4" id="KW-0010">Activator</keyword>
<keyword evidence="3" id="KW-0238">DNA-binding</keyword>
<dbReference type="SUPFAM" id="SSF53850">
    <property type="entry name" value="Periplasmic binding protein-like II"/>
    <property type="match status" value="1"/>
</dbReference>
<evidence type="ECO:0000256" key="3">
    <source>
        <dbReference type="ARBA" id="ARBA00023125"/>
    </source>
</evidence>
<evidence type="ECO:0000256" key="5">
    <source>
        <dbReference type="ARBA" id="ARBA00023163"/>
    </source>
</evidence>
<dbReference type="Pfam" id="PF00126">
    <property type="entry name" value="HTH_1"/>
    <property type="match status" value="1"/>
</dbReference>
<dbReference type="InterPro" id="IPR036388">
    <property type="entry name" value="WH-like_DNA-bd_sf"/>
</dbReference>
<dbReference type="Gene3D" id="1.10.10.10">
    <property type="entry name" value="Winged helix-like DNA-binding domain superfamily/Winged helix DNA-binding domain"/>
    <property type="match status" value="1"/>
</dbReference>
<evidence type="ECO:0000256" key="2">
    <source>
        <dbReference type="ARBA" id="ARBA00023015"/>
    </source>
</evidence>
<name>A0A2S8JDL6_RHOOP</name>
<dbReference type="GO" id="GO:0032993">
    <property type="term" value="C:protein-DNA complex"/>
    <property type="evidence" value="ECO:0007669"/>
    <property type="project" value="TreeGrafter"/>
</dbReference>
<dbReference type="PROSITE" id="PS50931">
    <property type="entry name" value="HTH_LYSR"/>
    <property type="match status" value="1"/>
</dbReference>
<dbReference type="Pfam" id="PF03466">
    <property type="entry name" value="LysR_substrate"/>
    <property type="match status" value="1"/>
</dbReference>
<comment type="similarity">
    <text evidence="1">Belongs to the LysR transcriptional regulatory family.</text>
</comment>
<protein>
    <submittedName>
        <fullName evidence="7">LysR family transcriptional regulator</fullName>
    </submittedName>
</protein>
<dbReference type="InterPro" id="IPR005119">
    <property type="entry name" value="LysR_subst-bd"/>
</dbReference>
<evidence type="ECO:0000259" key="6">
    <source>
        <dbReference type="PROSITE" id="PS50931"/>
    </source>
</evidence>